<dbReference type="Gene3D" id="3.90.50.10">
    <property type="entry name" value="Photosynthetic Reaction Center, subunit H, domain 2"/>
    <property type="match status" value="1"/>
</dbReference>
<dbReference type="STRING" id="530584.SAMN05421630_10213"/>
<dbReference type="AlphaFoldDB" id="A0A1G6LEE7"/>
<dbReference type="PANTHER" id="PTHR38463:SF1">
    <property type="entry name" value="STRESS RESPONSE PROTEIN YSNF"/>
    <property type="match status" value="1"/>
</dbReference>
<dbReference type="InterPro" id="IPR019060">
    <property type="entry name" value="DUF2382"/>
</dbReference>
<evidence type="ECO:0000313" key="2">
    <source>
        <dbReference type="EMBL" id="SDC41620.1"/>
    </source>
</evidence>
<gene>
    <name evidence="2" type="ORF">SAMN05421630_10213</name>
</gene>
<keyword evidence="3" id="KW-1185">Reference proteome</keyword>
<feature type="compositionally biased region" description="Low complexity" evidence="1">
    <location>
        <begin position="33"/>
        <end position="42"/>
    </location>
</feature>
<evidence type="ECO:0000313" key="3">
    <source>
        <dbReference type="Proteomes" id="UP000199494"/>
    </source>
</evidence>
<feature type="region of interest" description="Disordered" evidence="1">
    <location>
        <begin position="26"/>
        <end position="47"/>
    </location>
</feature>
<dbReference type="InterPro" id="IPR011033">
    <property type="entry name" value="PRC_barrel-like_sf"/>
</dbReference>
<dbReference type="GO" id="GO:0019684">
    <property type="term" value="P:photosynthesis, light reaction"/>
    <property type="evidence" value="ECO:0007669"/>
    <property type="project" value="InterPro"/>
</dbReference>
<protein>
    <submittedName>
        <fullName evidence="2">Conserved domain-containing protein</fullName>
    </submittedName>
</protein>
<dbReference type="EMBL" id="FMZE01000002">
    <property type="protein sequence ID" value="SDC41620.1"/>
    <property type="molecule type" value="Genomic_DNA"/>
</dbReference>
<accession>A0A1G6LEE7</accession>
<dbReference type="NCBIfam" id="TIGR02271">
    <property type="entry name" value="YsnF/AvaK domain"/>
    <property type="match status" value="1"/>
</dbReference>
<proteinExistence type="predicted"/>
<name>A0A1G6LEE7_9PSEU</name>
<dbReference type="Proteomes" id="UP000199494">
    <property type="component" value="Unassembled WGS sequence"/>
</dbReference>
<feature type="region of interest" description="Disordered" evidence="1">
    <location>
        <begin position="147"/>
        <end position="171"/>
    </location>
</feature>
<feature type="compositionally biased region" description="Polar residues" evidence="1">
    <location>
        <begin position="264"/>
        <end position="273"/>
    </location>
</feature>
<dbReference type="InterPro" id="IPR052967">
    <property type="entry name" value="Stress_Response_Assoc"/>
</dbReference>
<dbReference type="PANTHER" id="PTHR38463">
    <property type="entry name" value="STRESS RESPONSE PROTEIN YSNF"/>
    <property type="match status" value="1"/>
</dbReference>
<evidence type="ECO:0000256" key="1">
    <source>
        <dbReference type="SAM" id="MobiDB-lite"/>
    </source>
</evidence>
<reference evidence="2 3" key="1">
    <citation type="submission" date="2016-10" db="EMBL/GenBank/DDBJ databases">
        <authorList>
            <person name="de Groot N.N."/>
        </authorList>
    </citation>
    <scope>NUCLEOTIDE SEQUENCE [LARGE SCALE GENOMIC DNA]</scope>
    <source>
        <strain evidence="2 3">CGMCC 4.5506</strain>
    </source>
</reference>
<organism evidence="2 3">
    <name type="scientific">Prauserella marina</name>
    <dbReference type="NCBI Taxonomy" id="530584"/>
    <lineage>
        <taxon>Bacteria</taxon>
        <taxon>Bacillati</taxon>
        <taxon>Actinomycetota</taxon>
        <taxon>Actinomycetes</taxon>
        <taxon>Pseudonocardiales</taxon>
        <taxon>Pseudonocardiaceae</taxon>
        <taxon>Prauserella</taxon>
    </lineage>
</organism>
<sequence length="304" mass="33135">MPISRRIRFVAFPAIPVRFHVRLSRNDNPKGQTVTTTNRTNTGQDGPAAMIGAEVRDSDDNKFGEVAEIYLGNETDQPEWVAVKRGLFGSHVSLVPLAKGHWDGAMLTMPFDKATLKNAPHHDPGTDLSAADERELYRYYGIAPAPRQPEAGVADAQGDGTAGQSGDDAMTRSEERLHVGTEQHQMGRARLRKHIVTENVTGTVPVSHEEAVVEREPITEANRGKATSGADLTEGEYEVTLHEERVVTAKETVPVERVRLSTETVTDEQTVSENVRKEQIDIDSTEGVDVDRTGSGSDGTGTTK</sequence>
<feature type="region of interest" description="Disordered" evidence="1">
    <location>
        <begin position="264"/>
        <end position="304"/>
    </location>
</feature>
<dbReference type="GO" id="GO:0030077">
    <property type="term" value="C:plasma membrane light-harvesting complex"/>
    <property type="evidence" value="ECO:0007669"/>
    <property type="project" value="InterPro"/>
</dbReference>
<dbReference type="InterPro" id="IPR014747">
    <property type="entry name" value="Bac_photo_RC_H_C"/>
</dbReference>
<dbReference type="Pfam" id="PF09557">
    <property type="entry name" value="DUF2382"/>
    <property type="match status" value="1"/>
</dbReference>
<dbReference type="SUPFAM" id="SSF50346">
    <property type="entry name" value="PRC-barrel domain"/>
    <property type="match status" value="1"/>
</dbReference>